<feature type="transmembrane region" description="Helical" evidence="1">
    <location>
        <begin position="404"/>
        <end position="423"/>
    </location>
</feature>
<accession>A0ABD1D4J3</accession>
<gene>
    <name evidence="4" type="ORF">pipiens_011896</name>
</gene>
<keyword evidence="1" id="KW-1133">Transmembrane helix</keyword>
<dbReference type="InterPro" id="IPR003961">
    <property type="entry name" value="FN3_dom"/>
</dbReference>
<dbReference type="InterPro" id="IPR013783">
    <property type="entry name" value="Ig-like_fold"/>
</dbReference>
<organism evidence="4 5">
    <name type="scientific">Culex pipiens pipiens</name>
    <name type="common">Northern house mosquito</name>
    <dbReference type="NCBI Taxonomy" id="38569"/>
    <lineage>
        <taxon>Eukaryota</taxon>
        <taxon>Metazoa</taxon>
        <taxon>Ecdysozoa</taxon>
        <taxon>Arthropoda</taxon>
        <taxon>Hexapoda</taxon>
        <taxon>Insecta</taxon>
        <taxon>Pterygota</taxon>
        <taxon>Neoptera</taxon>
        <taxon>Endopterygota</taxon>
        <taxon>Diptera</taxon>
        <taxon>Nematocera</taxon>
        <taxon>Culicoidea</taxon>
        <taxon>Culicidae</taxon>
        <taxon>Culicinae</taxon>
        <taxon>Culicini</taxon>
        <taxon>Culex</taxon>
        <taxon>Culex</taxon>
    </lineage>
</organism>
<name>A0ABD1D4J3_CULPP</name>
<feature type="signal peptide" evidence="2">
    <location>
        <begin position="1"/>
        <end position="18"/>
    </location>
</feature>
<dbReference type="AlphaFoldDB" id="A0ABD1D4J3"/>
<proteinExistence type="predicted"/>
<dbReference type="SUPFAM" id="SSF49265">
    <property type="entry name" value="Fibronectin type III"/>
    <property type="match status" value="1"/>
</dbReference>
<evidence type="ECO:0000256" key="1">
    <source>
        <dbReference type="SAM" id="Phobius"/>
    </source>
</evidence>
<sequence>MLFLVLLASAIAKDYVDGVSSSSNVGGNLVISTKTIDLKSNIRTYTVVTLGEPPSMIDPAQFKCISENLNYLHCHFPARTGHCQFGTSYSLLLMNSDTFESCKLVKVNDSFSFDSRDQSCQYPVDEEVIEFRLRISNQFGSVTQKIAVNHYDVVRPAAPYSIVVENQQKQAEFHNMKLEEFNIKLERSIPGKNLEGFQVQPIMASHQPRFKKLLNNNKSFEVSWFPPENQNDLQGYTVMYCHLTATSVCEESVVFQKLPPTDTFFNIYSEKTLNFAVSAEYPTYTSSLVWQQCIVSPSTNTHNKSPKFHFFDVSSNSLKLRLEPSCEDRSLYELLQVHVIDSTSGNPVTSRTYPPHETVVEIVDLAPDTSYEVLLVAYNSSNVPHEARRRVVTAKTGSDDRPTIFIVTGVVLLIAMISSAYRVTVRIRAIMNIEVEFPFGLLGIDEEPVRVCVERKSLPSDGVGENYVGKEQKQTYLEVVQEEEMGDDLGCGQCGVTPLNLGEFEENSWQQNTGYLSVDVIMKRGI</sequence>
<dbReference type="InterPro" id="IPR036116">
    <property type="entry name" value="FN3_sf"/>
</dbReference>
<dbReference type="Proteomes" id="UP001562425">
    <property type="component" value="Unassembled WGS sequence"/>
</dbReference>
<evidence type="ECO:0000313" key="4">
    <source>
        <dbReference type="EMBL" id="KAL1394521.1"/>
    </source>
</evidence>
<evidence type="ECO:0000256" key="2">
    <source>
        <dbReference type="SAM" id="SignalP"/>
    </source>
</evidence>
<protein>
    <recommendedName>
        <fullName evidence="3">Fibronectin type-III domain-containing protein</fullName>
    </recommendedName>
</protein>
<dbReference type="EMBL" id="JBEHCU010007570">
    <property type="protein sequence ID" value="KAL1394521.1"/>
    <property type="molecule type" value="Genomic_DNA"/>
</dbReference>
<comment type="caution">
    <text evidence="4">The sequence shown here is derived from an EMBL/GenBank/DDBJ whole genome shotgun (WGS) entry which is preliminary data.</text>
</comment>
<feature type="chain" id="PRO_5044766065" description="Fibronectin type-III domain-containing protein" evidence="2">
    <location>
        <begin position="19"/>
        <end position="526"/>
    </location>
</feature>
<dbReference type="PROSITE" id="PS50853">
    <property type="entry name" value="FN3"/>
    <property type="match status" value="1"/>
</dbReference>
<feature type="domain" description="Fibronectin type-III" evidence="3">
    <location>
        <begin position="302"/>
        <end position="399"/>
    </location>
</feature>
<reference evidence="4 5" key="1">
    <citation type="submission" date="2024-05" db="EMBL/GenBank/DDBJ databases">
        <title>Culex pipiens pipiens assembly and annotation.</title>
        <authorList>
            <person name="Alout H."/>
            <person name="Durand T."/>
        </authorList>
    </citation>
    <scope>NUCLEOTIDE SEQUENCE [LARGE SCALE GENOMIC DNA]</scope>
    <source>
        <strain evidence="4">HA-2024</strain>
        <tissue evidence="4">Whole body</tissue>
    </source>
</reference>
<evidence type="ECO:0000259" key="3">
    <source>
        <dbReference type="PROSITE" id="PS50853"/>
    </source>
</evidence>
<evidence type="ECO:0000313" key="5">
    <source>
        <dbReference type="Proteomes" id="UP001562425"/>
    </source>
</evidence>
<keyword evidence="5" id="KW-1185">Reference proteome</keyword>
<keyword evidence="1" id="KW-0812">Transmembrane</keyword>
<keyword evidence="1" id="KW-0472">Membrane</keyword>
<dbReference type="Gene3D" id="2.60.40.10">
    <property type="entry name" value="Immunoglobulins"/>
    <property type="match status" value="2"/>
</dbReference>
<keyword evidence="2" id="KW-0732">Signal</keyword>
<dbReference type="CDD" id="cd00063">
    <property type="entry name" value="FN3"/>
    <property type="match status" value="1"/>
</dbReference>